<keyword evidence="2" id="KW-0813">Transport</keyword>
<dbReference type="InterPro" id="IPR044840">
    <property type="entry name" value="Nup188"/>
</dbReference>
<dbReference type="Gene3D" id="1.25.10.70">
    <property type="match status" value="1"/>
</dbReference>
<feature type="domain" description="Nucleoporin Nup188 N-terminal subdomain III" evidence="9">
    <location>
        <begin position="749"/>
        <end position="1174"/>
    </location>
</feature>
<dbReference type="OrthoDB" id="102511at2759"/>
<feature type="domain" description="Nuclear pore protein Nup188 C-terminal" evidence="8">
    <location>
        <begin position="1484"/>
        <end position="1835"/>
    </location>
</feature>
<dbReference type="Pfam" id="PF18378">
    <property type="entry name" value="Nup188_C"/>
    <property type="match status" value="1"/>
</dbReference>
<evidence type="ECO:0000256" key="6">
    <source>
        <dbReference type="ARBA" id="ARBA00023132"/>
    </source>
</evidence>
<evidence type="ECO:0000313" key="10">
    <source>
        <dbReference type="EMBL" id="KAF2451907.1"/>
    </source>
</evidence>
<evidence type="ECO:0000256" key="4">
    <source>
        <dbReference type="ARBA" id="ARBA00022927"/>
    </source>
</evidence>
<gene>
    <name evidence="10" type="ORF">P171DRAFT_401742</name>
</gene>
<dbReference type="GO" id="GO:0044611">
    <property type="term" value="C:nuclear pore inner ring"/>
    <property type="evidence" value="ECO:0007669"/>
    <property type="project" value="TreeGrafter"/>
</dbReference>
<keyword evidence="3" id="KW-0509">mRNA transport</keyword>
<proteinExistence type="predicted"/>
<evidence type="ECO:0000256" key="3">
    <source>
        <dbReference type="ARBA" id="ARBA00022816"/>
    </source>
</evidence>
<dbReference type="GO" id="GO:0017056">
    <property type="term" value="F:structural constituent of nuclear pore"/>
    <property type="evidence" value="ECO:0007669"/>
    <property type="project" value="InterPro"/>
</dbReference>
<sequence length="1858" mass="205473">MAPIQQSALDLAKCFKGEQQLITWEIAYSALCDPDTAAKSQPLRDFLTSDENVAILSSPWAPFPKPSPQEQAKFESATAPISVTPAQNEHYNLDEVKEDSLWLSKEAQISEYAALRLAVQEWQTRPTVQLLSGLTEEEVLSVKEAAGLTNLGASTFVPNMSILRTPATLDEQTNAQFNSPDQRKLRLIGIYFSTCTSILRVSQMLLAWGAARDLRTTNPGYPSDYRVCDDRFEQLGQTLADRHNAKEGAASDAPALDRCITAFDQRVEALEGCTWSLPRSIEEDVAAQWILSQTTQIAHILHLTLFHADTNTKGLLTSSSVELWFRTIADWGFFKDFPEKHEGQGPLITLIQVLISEISVAILKPQQIFDDLDHGRSDEWSASSYILDGGVLERLTRALQVSMISGPTPVLPAAFAWSSILWRLALHCHQTEKHREHQLDLAAPGSRMSLPAPSQLEEAALHIARLEPSETPLFESLAKECVVQDVLGIMATLLRTGTTALGSSIDQVSRDKFRLLYAQIIRAALNTDAIDFSHDGLVDLVHQILVGERSAHNWSAHDAPRHIDDPVVTFFREDSTLREKLLESAHIYYPFQVEPLLLFSSALIRGEGPKQNGESTTYDDLVQMGSVTQRMPSGFVDYRLEQEETNENRVALAVDLPQFIKSSTSSFSAQRRLLAPNSAPQLEASMIIDADTPGVILDDTAQPYIARWRYPHSALEYFYHLLSTYAVGSTKVVYATHETASATDAAKIIELFADIMHSSLQASRARGDGNSCSVDVLTALSIGLEHSPDTVSIVLTIFEEQLLRQYQDPSSEVSLQLLVACTHFIQALIAVAPNRVWPWLVRSRLLQSDGTGGSLASILIGTEMVLGSYQFLIGCIRIFQALVVDAVGRSVSRKSSNSNRVLTRFNASAAPESGTSEKSMSSTLLTFGKMLASIYGTSLGWKYNSPEDRLHINIGICEAFSFILKIAYSVDDAPDLGQKLTNIIAPTASYITELYLTRSRNDLPTNPILSSLLSGTDLLKNTLTSGPALSKRQTQSTLQFSEVLVRVAILLERPWTHLEQQLFKATPLLARLYVTSEVWKSPVVTLLEILVRGAVRVVEDHSHENKGTPLKQEYHEPPSLLGHLGPKTAKNFMLVLSQLDEPLKITDIQKSVWNLLTAVVTCKQRWFALYLLTGTTPREMVKSKSKTNPQAPASKSLLSRAFDALSHLDLNRQNPPWSLWTAMLEFITSAQNHWSWAMGDLRERKEFIQQLIAFLKWISNQPPPKAEEAIELRSLENKFASLAAEILAMHLHTARQSGDNASVKDVFGALAYYQDEALRLPPYKIALHANLQKNIEEKFPGVKLANLKRTTLQPSPYGPGFFYDIEIASSLLDFDGKWLGPRLGQGFKAEVERANRNLGLVDSHVRLLHSWRLLALELSHFATKDPRIVTCLIQVTNQCMKANADSSLPEALFGQLMILRADLAFALLKRLVEDKVRSEEARLLLGPVWKAVRAATADFDNVFSNEEVDYYRTLLKVLYLTLHFYLVDASDKVDPKATSFRSSFRGTIVQPKNKDEAPINTSLELLEILSDTVAKGFRSLATQLHNDPSSVSPSDFALLTALVQRIIAIPEMATSHSQITLLFANSNTVRYASSLFSWSDRLTLDTHSNGSGTTSDPIYGELSLLFILSLSSVRGLAETMAVEGILSQLNSANLMNYFRRPGGMGPFDTPVRMHSIWTKGILPLCLNLLLSVGAPIAAEISSFLNAFPEQLQRSSNALNSRHVGKITLNLASETHSLALISSIIDAVKVAGVREGVQPGDVAPLDWDKENVKEDIEGWVGRMGALRERVVGDGTQAYEDKVVAEIEAAGVCLGLGNGS</sequence>
<organism evidence="10 11">
    <name type="scientific">Karstenula rhodostoma CBS 690.94</name>
    <dbReference type="NCBI Taxonomy" id="1392251"/>
    <lineage>
        <taxon>Eukaryota</taxon>
        <taxon>Fungi</taxon>
        <taxon>Dikarya</taxon>
        <taxon>Ascomycota</taxon>
        <taxon>Pezizomycotina</taxon>
        <taxon>Dothideomycetes</taxon>
        <taxon>Pleosporomycetidae</taxon>
        <taxon>Pleosporales</taxon>
        <taxon>Massarineae</taxon>
        <taxon>Didymosphaeriaceae</taxon>
        <taxon>Karstenula</taxon>
    </lineage>
</organism>
<dbReference type="EMBL" id="MU001492">
    <property type="protein sequence ID" value="KAF2451907.1"/>
    <property type="molecule type" value="Genomic_DNA"/>
</dbReference>
<dbReference type="Pfam" id="PF21093">
    <property type="entry name" value="Nup188_N-subdom_III"/>
    <property type="match status" value="1"/>
</dbReference>
<name>A0A9P4PX95_9PLEO</name>
<evidence type="ECO:0008006" key="12">
    <source>
        <dbReference type="Google" id="ProtNLM"/>
    </source>
</evidence>
<keyword evidence="7" id="KW-0539">Nucleus</keyword>
<evidence type="ECO:0000259" key="9">
    <source>
        <dbReference type="Pfam" id="PF21093"/>
    </source>
</evidence>
<dbReference type="PANTHER" id="PTHR31431:SF1">
    <property type="entry name" value="NUCLEOPORIN NUP188"/>
    <property type="match status" value="1"/>
</dbReference>
<dbReference type="Proteomes" id="UP000799764">
    <property type="component" value="Unassembled WGS sequence"/>
</dbReference>
<evidence type="ECO:0000256" key="1">
    <source>
        <dbReference type="ARBA" id="ARBA00004567"/>
    </source>
</evidence>
<comment type="caution">
    <text evidence="10">The sequence shown here is derived from an EMBL/GenBank/DDBJ whole genome shotgun (WGS) entry which is preliminary data.</text>
</comment>
<evidence type="ECO:0000313" key="11">
    <source>
        <dbReference type="Proteomes" id="UP000799764"/>
    </source>
</evidence>
<keyword evidence="11" id="KW-1185">Reference proteome</keyword>
<dbReference type="GO" id="GO:0006405">
    <property type="term" value="P:RNA export from nucleus"/>
    <property type="evidence" value="ECO:0007669"/>
    <property type="project" value="TreeGrafter"/>
</dbReference>
<dbReference type="InterPro" id="IPR048883">
    <property type="entry name" value="Nup188_N-subdom_III"/>
</dbReference>
<keyword evidence="4" id="KW-0653">Protein transport</keyword>
<dbReference type="PANTHER" id="PTHR31431">
    <property type="entry name" value="NUCLEOPORIN NUP188 HOMOLOG"/>
    <property type="match status" value="1"/>
</dbReference>
<comment type="subcellular location">
    <subcellularLocation>
        <location evidence="1">Nucleus</location>
        <location evidence="1">Nuclear pore complex</location>
    </subcellularLocation>
</comment>
<dbReference type="GO" id="GO:0006606">
    <property type="term" value="P:protein import into nucleus"/>
    <property type="evidence" value="ECO:0007669"/>
    <property type="project" value="TreeGrafter"/>
</dbReference>
<keyword evidence="5" id="KW-0811">Translocation</keyword>
<evidence type="ECO:0000256" key="2">
    <source>
        <dbReference type="ARBA" id="ARBA00022448"/>
    </source>
</evidence>
<evidence type="ECO:0000256" key="5">
    <source>
        <dbReference type="ARBA" id="ARBA00023010"/>
    </source>
</evidence>
<accession>A0A9P4PX95</accession>
<keyword evidence="6" id="KW-0906">Nuclear pore complex</keyword>
<evidence type="ECO:0000259" key="8">
    <source>
        <dbReference type="Pfam" id="PF18378"/>
    </source>
</evidence>
<protein>
    <recommendedName>
        <fullName evidence="12">Nucleoporin</fullName>
    </recommendedName>
</protein>
<dbReference type="GO" id="GO:0051028">
    <property type="term" value="P:mRNA transport"/>
    <property type="evidence" value="ECO:0007669"/>
    <property type="project" value="UniProtKB-KW"/>
</dbReference>
<dbReference type="InterPro" id="IPR041634">
    <property type="entry name" value="Nup188_C"/>
</dbReference>
<evidence type="ECO:0000256" key="7">
    <source>
        <dbReference type="ARBA" id="ARBA00023242"/>
    </source>
</evidence>
<reference evidence="10" key="1">
    <citation type="journal article" date="2020" name="Stud. Mycol.">
        <title>101 Dothideomycetes genomes: a test case for predicting lifestyles and emergence of pathogens.</title>
        <authorList>
            <person name="Haridas S."/>
            <person name="Albert R."/>
            <person name="Binder M."/>
            <person name="Bloem J."/>
            <person name="Labutti K."/>
            <person name="Salamov A."/>
            <person name="Andreopoulos B."/>
            <person name="Baker S."/>
            <person name="Barry K."/>
            <person name="Bills G."/>
            <person name="Bluhm B."/>
            <person name="Cannon C."/>
            <person name="Castanera R."/>
            <person name="Culley D."/>
            <person name="Daum C."/>
            <person name="Ezra D."/>
            <person name="Gonzalez J."/>
            <person name="Henrissat B."/>
            <person name="Kuo A."/>
            <person name="Liang C."/>
            <person name="Lipzen A."/>
            <person name="Lutzoni F."/>
            <person name="Magnuson J."/>
            <person name="Mondo S."/>
            <person name="Nolan M."/>
            <person name="Ohm R."/>
            <person name="Pangilinan J."/>
            <person name="Park H.-J."/>
            <person name="Ramirez L."/>
            <person name="Alfaro M."/>
            <person name="Sun H."/>
            <person name="Tritt A."/>
            <person name="Yoshinaga Y."/>
            <person name="Zwiers L.-H."/>
            <person name="Turgeon B."/>
            <person name="Goodwin S."/>
            <person name="Spatafora J."/>
            <person name="Crous P."/>
            <person name="Grigoriev I."/>
        </authorList>
    </citation>
    <scope>NUCLEOTIDE SEQUENCE</scope>
    <source>
        <strain evidence="10">CBS 690.94</strain>
    </source>
</reference>